<dbReference type="AlphaFoldDB" id="A0A7J7M8W5"/>
<dbReference type="GO" id="GO:0005524">
    <property type="term" value="F:ATP binding"/>
    <property type="evidence" value="ECO:0007669"/>
    <property type="project" value="InterPro"/>
</dbReference>
<protein>
    <submittedName>
        <fullName evidence="1">Uncharacterized protein</fullName>
    </submittedName>
</protein>
<dbReference type="GO" id="GO:0006431">
    <property type="term" value="P:methionyl-tRNA aminoacylation"/>
    <property type="evidence" value="ECO:0007669"/>
    <property type="project" value="TreeGrafter"/>
</dbReference>
<dbReference type="GO" id="GO:0005829">
    <property type="term" value="C:cytosol"/>
    <property type="evidence" value="ECO:0007669"/>
    <property type="project" value="TreeGrafter"/>
</dbReference>
<comment type="caution">
    <text evidence="1">The sequence shown here is derived from an EMBL/GenBank/DDBJ whole genome shotgun (WGS) entry which is preliminary data.</text>
</comment>
<dbReference type="EMBL" id="JACGCM010001700">
    <property type="protein sequence ID" value="KAF6151282.1"/>
    <property type="molecule type" value="Genomic_DNA"/>
</dbReference>
<dbReference type="SUPFAM" id="SSF47323">
    <property type="entry name" value="Anticodon-binding domain of a subclass of class I aminoacyl-tRNA synthetases"/>
    <property type="match status" value="1"/>
</dbReference>
<dbReference type="Gene3D" id="1.10.730.10">
    <property type="entry name" value="Isoleucyl-tRNA Synthetase, Domain 1"/>
    <property type="match status" value="1"/>
</dbReference>
<keyword evidence="2" id="KW-1185">Reference proteome</keyword>
<gene>
    <name evidence="1" type="ORF">GIB67_020604</name>
</gene>
<dbReference type="OrthoDB" id="5844513at2759"/>
<dbReference type="PANTHER" id="PTHR45765">
    <property type="entry name" value="METHIONINE--TRNA LIGASE"/>
    <property type="match status" value="1"/>
</dbReference>
<dbReference type="GO" id="GO:0004825">
    <property type="term" value="F:methionine-tRNA ligase activity"/>
    <property type="evidence" value="ECO:0007669"/>
    <property type="project" value="InterPro"/>
</dbReference>
<name>A0A7J7M8W5_9MAGN</name>
<dbReference type="InterPro" id="IPR009080">
    <property type="entry name" value="tRNAsynth_Ia_anticodon-bd"/>
</dbReference>
<sequence>MEGIYPTPGCNKTARGDQYDSCKRLLNPTKFTESKYKGLELLAKPPEIGYGYVIPDSLGAVESHERTKILAEKVGNGYLQEINFGKLYMEDPDSCSIVMRTSVGIVYLLETLLETFMPSFTLKVLKQLNLPISQLLLYDKKRDVDRVRRSWEVVPSGHMIGMPATIYDADR</sequence>
<dbReference type="GO" id="GO:0017101">
    <property type="term" value="C:aminoacyl-tRNA synthetase multienzyme complex"/>
    <property type="evidence" value="ECO:0007669"/>
    <property type="project" value="TreeGrafter"/>
</dbReference>
<organism evidence="1 2">
    <name type="scientific">Kingdonia uniflora</name>
    <dbReference type="NCBI Taxonomy" id="39325"/>
    <lineage>
        <taxon>Eukaryota</taxon>
        <taxon>Viridiplantae</taxon>
        <taxon>Streptophyta</taxon>
        <taxon>Embryophyta</taxon>
        <taxon>Tracheophyta</taxon>
        <taxon>Spermatophyta</taxon>
        <taxon>Magnoliopsida</taxon>
        <taxon>Ranunculales</taxon>
        <taxon>Circaeasteraceae</taxon>
        <taxon>Kingdonia</taxon>
    </lineage>
</organism>
<dbReference type="PANTHER" id="PTHR45765:SF1">
    <property type="entry name" value="METHIONINE--TRNA LIGASE, CYTOPLASMIC"/>
    <property type="match status" value="1"/>
</dbReference>
<dbReference type="InterPro" id="IPR023458">
    <property type="entry name" value="Met-tRNA_ligase_1"/>
</dbReference>
<reference evidence="1 2" key="1">
    <citation type="journal article" date="2020" name="IScience">
        <title>Genome Sequencing of the Endangered Kingdonia uniflora (Circaeasteraceae, Ranunculales) Reveals Potential Mechanisms of Evolutionary Specialization.</title>
        <authorList>
            <person name="Sun Y."/>
            <person name="Deng T."/>
            <person name="Zhang A."/>
            <person name="Moore M.J."/>
            <person name="Landis J.B."/>
            <person name="Lin N."/>
            <person name="Zhang H."/>
            <person name="Zhang X."/>
            <person name="Huang J."/>
            <person name="Zhang X."/>
            <person name="Sun H."/>
            <person name="Wang H."/>
        </authorList>
    </citation>
    <scope>NUCLEOTIDE SEQUENCE [LARGE SCALE GENOMIC DNA]</scope>
    <source>
        <strain evidence="1">TB1705</strain>
        <tissue evidence="1">Leaf</tissue>
    </source>
</reference>
<proteinExistence type="predicted"/>
<dbReference type="Proteomes" id="UP000541444">
    <property type="component" value="Unassembled WGS sequence"/>
</dbReference>
<accession>A0A7J7M8W5</accession>
<evidence type="ECO:0000313" key="1">
    <source>
        <dbReference type="EMBL" id="KAF6151282.1"/>
    </source>
</evidence>
<evidence type="ECO:0000313" key="2">
    <source>
        <dbReference type="Proteomes" id="UP000541444"/>
    </source>
</evidence>